<reference evidence="2" key="1">
    <citation type="submission" date="2019-08" db="EMBL/GenBank/DDBJ databases">
        <authorList>
            <person name="Kucharzyk K."/>
            <person name="Murdoch R.W."/>
            <person name="Higgins S."/>
            <person name="Loffler F."/>
        </authorList>
    </citation>
    <scope>NUCLEOTIDE SEQUENCE</scope>
</reference>
<gene>
    <name evidence="2" type="ORF">SDC9_165786</name>
</gene>
<sequence>MDFNNVSESYIGKAYLGIVFIANFSVAFKLDISVFACCYIVKAYFVA</sequence>
<proteinExistence type="predicted"/>
<accession>A0A645FX27</accession>
<evidence type="ECO:0000256" key="1">
    <source>
        <dbReference type="SAM" id="Phobius"/>
    </source>
</evidence>
<evidence type="ECO:0000313" key="2">
    <source>
        <dbReference type="EMBL" id="MPN18426.1"/>
    </source>
</evidence>
<protein>
    <submittedName>
        <fullName evidence="2">Uncharacterized protein</fullName>
    </submittedName>
</protein>
<name>A0A645FX27_9ZZZZ</name>
<keyword evidence="1" id="KW-0472">Membrane</keyword>
<keyword evidence="1" id="KW-1133">Transmembrane helix</keyword>
<comment type="caution">
    <text evidence="2">The sequence shown here is derived from an EMBL/GenBank/DDBJ whole genome shotgun (WGS) entry which is preliminary data.</text>
</comment>
<feature type="transmembrane region" description="Helical" evidence="1">
    <location>
        <begin position="15"/>
        <end position="41"/>
    </location>
</feature>
<keyword evidence="1" id="KW-0812">Transmembrane</keyword>
<dbReference type="EMBL" id="VSSQ01065752">
    <property type="protein sequence ID" value="MPN18426.1"/>
    <property type="molecule type" value="Genomic_DNA"/>
</dbReference>
<organism evidence="2">
    <name type="scientific">bioreactor metagenome</name>
    <dbReference type="NCBI Taxonomy" id="1076179"/>
    <lineage>
        <taxon>unclassified sequences</taxon>
        <taxon>metagenomes</taxon>
        <taxon>ecological metagenomes</taxon>
    </lineage>
</organism>
<dbReference type="AlphaFoldDB" id="A0A645FX27"/>